<feature type="transmembrane region" description="Helical" evidence="12">
    <location>
        <begin position="71"/>
        <end position="92"/>
    </location>
</feature>
<dbReference type="InterPro" id="IPR035908">
    <property type="entry name" value="F0_ATP_A_sf"/>
</dbReference>
<dbReference type="Gene3D" id="1.20.120.220">
    <property type="entry name" value="ATP synthase, F0 complex, subunit A"/>
    <property type="match status" value="1"/>
</dbReference>
<keyword evidence="10" id="KW-0066">ATP synthesis</keyword>
<keyword evidence="6" id="KW-0375">Hydrogen ion transport</keyword>
<dbReference type="AlphaFoldDB" id="A0A7T0II26"/>
<evidence type="ECO:0000256" key="2">
    <source>
        <dbReference type="ARBA" id="ARBA00006810"/>
    </source>
</evidence>
<dbReference type="InterPro" id="IPR000568">
    <property type="entry name" value="ATP_synth_F0_asu"/>
</dbReference>
<keyword evidence="4" id="KW-0138">CF(0)</keyword>
<comment type="similarity">
    <text evidence="2">Belongs to the ATPase A chain family.</text>
</comment>
<dbReference type="InterPro" id="IPR023011">
    <property type="entry name" value="ATP_synth_F0_asu_AS"/>
</dbReference>
<keyword evidence="7 12" id="KW-1133">Transmembrane helix</keyword>
<evidence type="ECO:0000256" key="7">
    <source>
        <dbReference type="ARBA" id="ARBA00022989"/>
    </source>
</evidence>
<evidence type="ECO:0000256" key="8">
    <source>
        <dbReference type="ARBA" id="ARBA00023065"/>
    </source>
</evidence>
<feature type="transmembrane region" description="Helical" evidence="12">
    <location>
        <begin position="20"/>
        <end position="38"/>
    </location>
</feature>
<keyword evidence="13" id="KW-0496">Mitochondrion</keyword>
<keyword evidence="9 12" id="KW-0472">Membrane</keyword>
<accession>A0A7T0II26</accession>
<reference evidence="13" key="1">
    <citation type="submission" date="2020-03" db="EMBL/GenBank/DDBJ databases">
        <title>The mitochondrial genomes of eight Scelimeninae species (Orthoptera: Tetrigoidea): deep insights into structural characteristics and phylogenetic implications.</title>
        <authorList>
            <person name="Li R."/>
            <person name="Li X.-D."/>
        </authorList>
    </citation>
    <scope>NUCLEOTIDE SEQUENCE</scope>
</reference>
<evidence type="ECO:0000256" key="5">
    <source>
        <dbReference type="ARBA" id="ARBA00022692"/>
    </source>
</evidence>
<sequence>MMTNLFSSFDPSTSSSLALNWLSAMTFIMIIPSTFWMMSSRSHKILIFTLMKLNLEFSNIMSNMIKSSIMMFIKIFFILLINNMMGLLPYIFTSTSHMTMTFSMALPMWLSFNLYGWINKTNHMFEHLIPSGTPPILMPFMACIESISNLIRPCTLAIRLAANMIAGHLLLTLLGNASSKINETILLMMLFTQILLFTLEMAVSMIQAYVFSVLTTLYSSEIN</sequence>
<evidence type="ECO:0000256" key="1">
    <source>
        <dbReference type="ARBA" id="ARBA00004141"/>
    </source>
</evidence>
<dbReference type="PROSITE" id="PS00449">
    <property type="entry name" value="ATPASE_A"/>
    <property type="match status" value="1"/>
</dbReference>
<evidence type="ECO:0000256" key="10">
    <source>
        <dbReference type="ARBA" id="ARBA00023310"/>
    </source>
</evidence>
<dbReference type="NCBIfam" id="TIGR01131">
    <property type="entry name" value="ATP_synt_6_or_A"/>
    <property type="match status" value="1"/>
</dbReference>
<protein>
    <recommendedName>
        <fullName evidence="11">ATP synthase subunit a</fullName>
    </recommendedName>
</protein>
<feature type="transmembrane region" description="Helical" evidence="12">
    <location>
        <begin position="98"/>
        <end position="118"/>
    </location>
</feature>
<evidence type="ECO:0000313" key="13">
    <source>
        <dbReference type="EMBL" id="QPK42089.1"/>
    </source>
</evidence>
<keyword evidence="8" id="KW-0406">Ion transport</keyword>
<dbReference type="InterPro" id="IPR045083">
    <property type="entry name" value="ATP_synth_F0_asu_bact/mt"/>
</dbReference>
<name>A0A7T0II26_9ORTH</name>
<feature type="transmembrane region" description="Helical" evidence="12">
    <location>
        <begin position="194"/>
        <end position="218"/>
    </location>
</feature>
<organism evidence="13">
    <name type="scientific">Loxilobus prominenoculus</name>
    <dbReference type="NCBI Taxonomy" id="2793212"/>
    <lineage>
        <taxon>Eukaryota</taxon>
        <taxon>Metazoa</taxon>
        <taxon>Ecdysozoa</taxon>
        <taxon>Arthropoda</taxon>
        <taxon>Hexapoda</taxon>
        <taxon>Insecta</taxon>
        <taxon>Pterygota</taxon>
        <taxon>Neoptera</taxon>
        <taxon>Polyneoptera</taxon>
        <taxon>Orthoptera</taxon>
        <taxon>Caelifera</taxon>
        <taxon>Acrididea</taxon>
        <taxon>Tetrigoidea</taxon>
        <taxon>Tetrigidae</taxon>
        <taxon>Scelimeninae</taxon>
        <taxon>Loxilobus</taxon>
    </lineage>
</organism>
<proteinExistence type="inferred from homology"/>
<dbReference type="PRINTS" id="PR00123">
    <property type="entry name" value="ATPASEA"/>
</dbReference>
<keyword evidence="3" id="KW-0813">Transport</keyword>
<comment type="subcellular location">
    <subcellularLocation>
        <location evidence="1">Membrane</location>
        <topology evidence="1">Multi-pass membrane protein</topology>
    </subcellularLocation>
    <subcellularLocation>
        <location evidence="11">Mitochondrion inner membrane</location>
        <topology evidence="11">Multi-pass membrane protein</topology>
    </subcellularLocation>
</comment>
<dbReference type="SUPFAM" id="SSF81336">
    <property type="entry name" value="F1F0 ATP synthase subunit A"/>
    <property type="match status" value="1"/>
</dbReference>
<dbReference type="CDD" id="cd00310">
    <property type="entry name" value="ATP-synt_Fo_a_6"/>
    <property type="match status" value="1"/>
</dbReference>
<dbReference type="GO" id="GO:0005743">
    <property type="term" value="C:mitochondrial inner membrane"/>
    <property type="evidence" value="ECO:0007669"/>
    <property type="project" value="UniProtKB-SubCell"/>
</dbReference>
<dbReference type="GO" id="GO:0046933">
    <property type="term" value="F:proton-transporting ATP synthase activity, rotational mechanism"/>
    <property type="evidence" value="ECO:0007669"/>
    <property type="project" value="TreeGrafter"/>
</dbReference>
<feature type="transmembrane region" description="Helical" evidence="12">
    <location>
        <begin position="156"/>
        <end position="174"/>
    </location>
</feature>
<evidence type="ECO:0000256" key="9">
    <source>
        <dbReference type="ARBA" id="ARBA00023136"/>
    </source>
</evidence>
<evidence type="ECO:0000256" key="4">
    <source>
        <dbReference type="ARBA" id="ARBA00022547"/>
    </source>
</evidence>
<dbReference type="PANTHER" id="PTHR11410:SF0">
    <property type="entry name" value="ATP SYNTHASE SUBUNIT A"/>
    <property type="match status" value="1"/>
</dbReference>
<dbReference type="PANTHER" id="PTHR11410">
    <property type="entry name" value="ATP SYNTHASE SUBUNIT A"/>
    <property type="match status" value="1"/>
</dbReference>
<evidence type="ECO:0000256" key="3">
    <source>
        <dbReference type="ARBA" id="ARBA00022448"/>
    </source>
</evidence>
<evidence type="ECO:0000256" key="12">
    <source>
        <dbReference type="SAM" id="Phobius"/>
    </source>
</evidence>
<evidence type="ECO:0000256" key="11">
    <source>
        <dbReference type="RuleBase" id="RU004450"/>
    </source>
</evidence>
<keyword evidence="5 12" id="KW-0812">Transmembrane</keyword>
<dbReference type="GO" id="GO:0045259">
    <property type="term" value="C:proton-transporting ATP synthase complex"/>
    <property type="evidence" value="ECO:0007669"/>
    <property type="project" value="UniProtKB-KW"/>
</dbReference>
<evidence type="ECO:0000256" key="6">
    <source>
        <dbReference type="ARBA" id="ARBA00022781"/>
    </source>
</evidence>
<dbReference type="Pfam" id="PF00119">
    <property type="entry name" value="ATP-synt_A"/>
    <property type="match status" value="1"/>
</dbReference>
<dbReference type="EMBL" id="MT162545">
    <property type="protein sequence ID" value="QPK42089.1"/>
    <property type="molecule type" value="Genomic_DNA"/>
</dbReference>
<gene>
    <name evidence="13" type="primary">ATP6</name>
</gene>
<geneLocation type="mitochondrion" evidence="13"/>